<evidence type="ECO:0000313" key="2">
    <source>
        <dbReference type="Proteomes" id="UP000248975"/>
    </source>
</evidence>
<dbReference type="SUPFAM" id="SSF54637">
    <property type="entry name" value="Thioesterase/thiol ester dehydrase-isomerase"/>
    <property type="match status" value="1"/>
</dbReference>
<accession>A0A2W5S4Y0</accession>
<evidence type="ECO:0000313" key="1">
    <source>
        <dbReference type="EMBL" id="PZQ98088.1"/>
    </source>
</evidence>
<dbReference type="Proteomes" id="UP000248975">
    <property type="component" value="Unassembled WGS sequence"/>
</dbReference>
<dbReference type="PANTHER" id="PTHR12475">
    <property type="match status" value="1"/>
</dbReference>
<comment type="caution">
    <text evidence="1">The sequence shown here is derived from an EMBL/GenBank/DDBJ whole genome shotgun (WGS) entry which is preliminary data.</text>
</comment>
<dbReference type="Pfam" id="PF13279">
    <property type="entry name" value="4HBT_2"/>
    <property type="match status" value="1"/>
</dbReference>
<organism evidence="1 2">
    <name type="scientific">Cereibacter sphaeroides</name>
    <name type="common">Rhodobacter sphaeroides</name>
    <dbReference type="NCBI Taxonomy" id="1063"/>
    <lineage>
        <taxon>Bacteria</taxon>
        <taxon>Pseudomonadati</taxon>
        <taxon>Pseudomonadota</taxon>
        <taxon>Alphaproteobacteria</taxon>
        <taxon>Rhodobacterales</taxon>
        <taxon>Paracoccaceae</taxon>
        <taxon>Cereibacter</taxon>
    </lineage>
</organism>
<name>A0A2W5S4Y0_CERSP</name>
<dbReference type="InterPro" id="IPR029069">
    <property type="entry name" value="HotDog_dom_sf"/>
</dbReference>
<reference evidence="1 2" key="1">
    <citation type="submission" date="2017-08" db="EMBL/GenBank/DDBJ databases">
        <title>Infants hospitalized years apart are colonized by the same room-sourced microbial strains.</title>
        <authorList>
            <person name="Brooks B."/>
            <person name="Olm M.R."/>
            <person name="Firek B.A."/>
            <person name="Baker R."/>
            <person name="Thomas B.C."/>
            <person name="Morowitz M.J."/>
            <person name="Banfield J.F."/>
        </authorList>
    </citation>
    <scope>NUCLEOTIDE SEQUENCE [LARGE SCALE GENOMIC DNA]</scope>
    <source>
        <strain evidence="1">S2_003_000_R2_11</strain>
    </source>
</reference>
<dbReference type="CDD" id="cd00586">
    <property type="entry name" value="4HBT"/>
    <property type="match status" value="1"/>
</dbReference>
<dbReference type="PANTHER" id="PTHR12475:SF4">
    <property type="entry name" value="PROTEIN THEM6"/>
    <property type="match status" value="1"/>
</dbReference>
<dbReference type="Gene3D" id="3.10.129.10">
    <property type="entry name" value="Hotdog Thioesterase"/>
    <property type="match status" value="1"/>
</dbReference>
<dbReference type="EMBL" id="QFQS01000002">
    <property type="protein sequence ID" value="PZQ98088.1"/>
    <property type="molecule type" value="Genomic_DNA"/>
</dbReference>
<proteinExistence type="predicted"/>
<sequence length="176" mass="20236">MYPYLRLLRELRLARRAAPLGLTDTHVSHHRCWPQDIDPWRELNNGRTLTLYDLGRVPLGIRTGLTKAVRARGWGMAVAGASTRYRRRVLMWDVVQMRSRCVGWDARFFYMEQSMWKGGECTSQMLLRSAVTSKEGIVSPARVMEALGQDIESPALPEWVQAWIEADATRPWPPAR</sequence>
<gene>
    <name evidence="1" type="ORF">DI533_12320</name>
</gene>
<protein>
    <submittedName>
        <fullName evidence="1">Thioeseterase</fullName>
    </submittedName>
</protein>
<dbReference type="AlphaFoldDB" id="A0A2W5S4Y0"/>
<dbReference type="InterPro" id="IPR051490">
    <property type="entry name" value="THEM6_lcsJ_thioesterase"/>
</dbReference>